<reference evidence="1" key="2">
    <citation type="journal article" date="2015" name="Data Brief">
        <title>Shoot transcriptome of the giant reed, Arundo donax.</title>
        <authorList>
            <person name="Barrero R.A."/>
            <person name="Guerrero F.D."/>
            <person name="Moolhuijzen P."/>
            <person name="Goolsby J.A."/>
            <person name="Tidwell J."/>
            <person name="Bellgard S.E."/>
            <person name="Bellgard M.I."/>
        </authorList>
    </citation>
    <scope>NUCLEOTIDE SEQUENCE</scope>
    <source>
        <tissue evidence="1">Shoot tissue taken approximately 20 cm above the soil surface</tissue>
    </source>
</reference>
<organism evidence="1">
    <name type="scientific">Arundo donax</name>
    <name type="common">Giant reed</name>
    <name type="synonym">Donax arundinaceus</name>
    <dbReference type="NCBI Taxonomy" id="35708"/>
    <lineage>
        <taxon>Eukaryota</taxon>
        <taxon>Viridiplantae</taxon>
        <taxon>Streptophyta</taxon>
        <taxon>Embryophyta</taxon>
        <taxon>Tracheophyta</taxon>
        <taxon>Spermatophyta</taxon>
        <taxon>Magnoliopsida</taxon>
        <taxon>Liliopsida</taxon>
        <taxon>Poales</taxon>
        <taxon>Poaceae</taxon>
        <taxon>PACMAD clade</taxon>
        <taxon>Arundinoideae</taxon>
        <taxon>Arundineae</taxon>
        <taxon>Arundo</taxon>
    </lineage>
</organism>
<dbReference type="EMBL" id="GBRH01246597">
    <property type="protein sequence ID" value="JAD51298.1"/>
    <property type="molecule type" value="Transcribed_RNA"/>
</dbReference>
<proteinExistence type="predicted"/>
<reference evidence="1" key="1">
    <citation type="submission" date="2014-09" db="EMBL/GenBank/DDBJ databases">
        <authorList>
            <person name="Magalhaes I.L.F."/>
            <person name="Oliveira U."/>
            <person name="Santos F.R."/>
            <person name="Vidigal T.H.D.A."/>
            <person name="Brescovit A.D."/>
            <person name="Santos A.J."/>
        </authorList>
    </citation>
    <scope>NUCLEOTIDE SEQUENCE</scope>
    <source>
        <tissue evidence="1">Shoot tissue taken approximately 20 cm above the soil surface</tissue>
    </source>
</reference>
<sequence>MRSKLEDDEHWTRQISVVFAHFCGRNGLSNFGRGRACGTMVLLSCFSAFSSSIF</sequence>
<evidence type="ECO:0000313" key="1">
    <source>
        <dbReference type="EMBL" id="JAD51298.1"/>
    </source>
</evidence>
<accession>A0A0A9AN40</accession>
<dbReference type="AlphaFoldDB" id="A0A0A9AN40"/>
<protein>
    <submittedName>
        <fullName evidence="1">Uncharacterized protein</fullName>
    </submittedName>
</protein>
<name>A0A0A9AN40_ARUDO</name>